<dbReference type="OrthoDB" id="113180at2"/>
<proteinExistence type="predicted"/>
<dbReference type="NCBIfam" id="TIGR03083">
    <property type="entry name" value="maleylpyruvate isomerase family mycothiol-dependent enzyme"/>
    <property type="match status" value="1"/>
</dbReference>
<dbReference type="InterPro" id="IPR017518">
    <property type="entry name" value="CHP03084"/>
</dbReference>
<evidence type="ECO:0000313" key="4">
    <source>
        <dbReference type="Proteomes" id="UP000320239"/>
    </source>
</evidence>
<dbReference type="RefSeq" id="WP_122979967.1">
    <property type="nucleotide sequence ID" value="NZ_BOMX01000150.1"/>
</dbReference>
<organism evidence="3 4">
    <name type="scientific">Actinoplanes teichomyceticus</name>
    <dbReference type="NCBI Taxonomy" id="1867"/>
    <lineage>
        <taxon>Bacteria</taxon>
        <taxon>Bacillati</taxon>
        <taxon>Actinomycetota</taxon>
        <taxon>Actinomycetes</taxon>
        <taxon>Micromonosporales</taxon>
        <taxon>Micromonosporaceae</taxon>
        <taxon>Actinoplanes</taxon>
    </lineage>
</organism>
<dbReference type="GO" id="GO:0046872">
    <property type="term" value="F:metal ion binding"/>
    <property type="evidence" value="ECO:0007669"/>
    <property type="project" value="InterPro"/>
</dbReference>
<evidence type="ECO:0000313" key="3">
    <source>
        <dbReference type="EMBL" id="TWG21334.1"/>
    </source>
</evidence>
<evidence type="ECO:0000259" key="1">
    <source>
        <dbReference type="Pfam" id="PF08608"/>
    </source>
</evidence>
<keyword evidence="4" id="KW-1185">Reference proteome</keyword>
<dbReference type="Pfam" id="PF11716">
    <property type="entry name" value="MDMPI_N"/>
    <property type="match status" value="1"/>
</dbReference>
<sequence>MTASDVFEDLAREGDEVDRLVAGLDDAGWDTPTPAPGWTVRHQIAHLTAVFTMAGLAAADPDRFRALVSRLSGEFAADVHAAMAPLLQLPPAAALERWRTERATAGKALAAAAPGDLLPWLVRPIPPAVLAGAGLMELFGHGQDIADALGVTPVRTDRMRHLVGFAVRTWDFGYQARGLPTPDTEFRFEITAPSGEQVWAFGPQDAAQRVSGPAVDFCLLVTRRRHRDDLAVTAEGAVAQHWLDIAQAYRGPAGEGRQPGQFAAVR</sequence>
<dbReference type="InterPro" id="IPR017517">
    <property type="entry name" value="Maleyloyr_isom"/>
</dbReference>
<protein>
    <submittedName>
        <fullName evidence="3">Uncharacterized protein (TIGR03084 family)</fullName>
    </submittedName>
</protein>
<dbReference type="InterPro" id="IPR013917">
    <property type="entry name" value="tRNA_wybutosine-synth"/>
</dbReference>
<dbReference type="InterPro" id="IPR034660">
    <property type="entry name" value="DinB/YfiT-like"/>
</dbReference>
<dbReference type="Proteomes" id="UP000320239">
    <property type="component" value="Unassembled WGS sequence"/>
</dbReference>
<comment type="caution">
    <text evidence="3">The sequence shown here is derived from an EMBL/GenBank/DDBJ whole genome shotgun (WGS) entry which is preliminary data.</text>
</comment>
<feature type="domain" description="tRNA wybutosine-synthesis" evidence="1">
    <location>
        <begin position="184"/>
        <end position="234"/>
    </location>
</feature>
<name>A0A561WBU9_ACTTI</name>
<dbReference type="InterPro" id="IPR024344">
    <property type="entry name" value="MDMPI_metal-binding"/>
</dbReference>
<dbReference type="NCBIfam" id="TIGR03084">
    <property type="entry name" value="TIGR03084 family metal-binding protein"/>
    <property type="match status" value="1"/>
</dbReference>
<dbReference type="Gene3D" id="1.20.120.450">
    <property type="entry name" value="dinb family like domain"/>
    <property type="match status" value="1"/>
</dbReference>
<dbReference type="SUPFAM" id="SSF109854">
    <property type="entry name" value="DinB/YfiT-like putative metalloenzymes"/>
    <property type="match status" value="1"/>
</dbReference>
<gene>
    <name evidence="3" type="ORF">FHX34_103872</name>
</gene>
<accession>A0A561WBU9</accession>
<dbReference type="AlphaFoldDB" id="A0A561WBU9"/>
<dbReference type="Pfam" id="PF08608">
    <property type="entry name" value="Wyosine_form"/>
    <property type="match status" value="1"/>
</dbReference>
<feature type="domain" description="Mycothiol-dependent maleylpyruvate isomerase metal-binding" evidence="2">
    <location>
        <begin position="10"/>
        <end position="146"/>
    </location>
</feature>
<dbReference type="EMBL" id="VIWY01000003">
    <property type="protein sequence ID" value="TWG21334.1"/>
    <property type="molecule type" value="Genomic_DNA"/>
</dbReference>
<reference evidence="3 4" key="1">
    <citation type="submission" date="2019-06" db="EMBL/GenBank/DDBJ databases">
        <title>Sequencing the genomes of 1000 actinobacteria strains.</title>
        <authorList>
            <person name="Klenk H.-P."/>
        </authorList>
    </citation>
    <scope>NUCLEOTIDE SEQUENCE [LARGE SCALE GENOMIC DNA]</scope>
    <source>
        <strain evidence="3 4">DSM 43866</strain>
    </source>
</reference>
<evidence type="ECO:0000259" key="2">
    <source>
        <dbReference type="Pfam" id="PF11716"/>
    </source>
</evidence>